<sequence>MRPGEVQIARSLCRPADLRNESAFSGAERMKTPDAEDIRVLKKLKKAVGKTMNQFTLQTPCVNGDPVWERIAGDSDLG</sequence>
<dbReference type="AlphaFoldDB" id="A0A091D025"/>
<reference evidence="1 2" key="1">
    <citation type="submission" date="2013-11" db="EMBL/GenBank/DDBJ databases">
        <title>The Damaraland mole rat (Fukomys damarensis) genome and evolution of African mole rats.</title>
        <authorList>
            <person name="Gladyshev V.N."/>
            <person name="Fang X."/>
        </authorList>
    </citation>
    <scope>NUCLEOTIDE SEQUENCE [LARGE SCALE GENOMIC DNA]</scope>
    <source>
        <tissue evidence="1">Liver</tissue>
    </source>
</reference>
<organism evidence="1 2">
    <name type="scientific">Fukomys damarensis</name>
    <name type="common">Damaraland mole rat</name>
    <name type="synonym">Cryptomys damarensis</name>
    <dbReference type="NCBI Taxonomy" id="885580"/>
    <lineage>
        <taxon>Eukaryota</taxon>
        <taxon>Metazoa</taxon>
        <taxon>Chordata</taxon>
        <taxon>Craniata</taxon>
        <taxon>Vertebrata</taxon>
        <taxon>Euteleostomi</taxon>
        <taxon>Mammalia</taxon>
        <taxon>Eutheria</taxon>
        <taxon>Euarchontoglires</taxon>
        <taxon>Glires</taxon>
        <taxon>Rodentia</taxon>
        <taxon>Hystricomorpha</taxon>
        <taxon>Bathyergidae</taxon>
        <taxon>Fukomys</taxon>
    </lineage>
</organism>
<accession>A0A091D025</accession>
<protein>
    <submittedName>
        <fullName evidence="1">Uncharacterized protein</fullName>
    </submittedName>
</protein>
<dbReference type="Proteomes" id="UP000028990">
    <property type="component" value="Unassembled WGS sequence"/>
</dbReference>
<proteinExistence type="predicted"/>
<keyword evidence="2" id="KW-1185">Reference proteome</keyword>
<evidence type="ECO:0000313" key="2">
    <source>
        <dbReference type="Proteomes" id="UP000028990"/>
    </source>
</evidence>
<name>A0A091D025_FUKDA</name>
<evidence type="ECO:0000313" key="1">
    <source>
        <dbReference type="EMBL" id="KFO25439.1"/>
    </source>
</evidence>
<gene>
    <name evidence="1" type="ORF">H920_13200</name>
</gene>
<dbReference type="EMBL" id="KN123358">
    <property type="protein sequence ID" value="KFO25439.1"/>
    <property type="molecule type" value="Genomic_DNA"/>
</dbReference>